<evidence type="ECO:0000313" key="1">
    <source>
        <dbReference type="EMBL" id="MFD2905882.1"/>
    </source>
</evidence>
<dbReference type="Proteomes" id="UP001597509">
    <property type="component" value="Unassembled WGS sequence"/>
</dbReference>
<reference evidence="2" key="1">
    <citation type="journal article" date="2019" name="Int. J. Syst. Evol. Microbiol.">
        <title>The Global Catalogue of Microorganisms (GCM) 10K type strain sequencing project: providing services to taxonomists for standard genome sequencing and annotation.</title>
        <authorList>
            <consortium name="The Broad Institute Genomics Platform"/>
            <consortium name="The Broad Institute Genome Sequencing Center for Infectious Disease"/>
            <person name="Wu L."/>
            <person name="Ma J."/>
        </authorList>
    </citation>
    <scope>NUCLEOTIDE SEQUENCE [LARGE SCALE GENOMIC DNA]</scope>
    <source>
        <strain evidence="2">KCTC 22209</strain>
    </source>
</reference>
<accession>A0ABW5Z1X5</accession>
<dbReference type="RefSeq" id="WP_380922782.1">
    <property type="nucleotide sequence ID" value="NZ_JBHUPE010000007.1"/>
</dbReference>
<evidence type="ECO:0008006" key="3">
    <source>
        <dbReference type="Google" id="ProtNLM"/>
    </source>
</evidence>
<sequence length="469" mass="53885">MRKIHFLFLIFYFGINVANAQKADWYLPWENEISRLAVDKVEAIPILLKGSNYRILKISGTDANRITFKSSSKKVKISFSYLPSIKNYNNQSILDAVLPLEMQDLSRERFFLVKFEGIYSGSENVSISVSNTTLNLSKTVMVSNSRPSTQFDINVWAYFDYNLALKGKRKQIEDMLHTNGVNNIVIPPFALPSISNKIASFSKLENYLPIGAAKFKRYFIFLDLNKKGVKFDENFKISYKKWVDGLREVFKSRSIPIESIYIYLIDEPMPEGIQFINDVVSLDQALGFNSNFYSTFGSNTNQVYSIKNNKTFLAQIVSKKINFKPKFINNTYNYWTYDVVSNSRNVKPLYFISKSAEAYYSNSNGIGVWNFCDISKAYSNADLAKALNVGSWKTKPTNPTYDYSLIYFDKNKIYPSLRLLALSSACDDYIFLSDLMKNDLVRSKRSSGIDLRSNYTNWEVKKLNTLNGK</sequence>
<evidence type="ECO:0000313" key="2">
    <source>
        <dbReference type="Proteomes" id="UP001597509"/>
    </source>
</evidence>
<comment type="caution">
    <text evidence="1">The sequence shown here is derived from an EMBL/GenBank/DDBJ whole genome shotgun (WGS) entry which is preliminary data.</text>
</comment>
<organism evidence="1 2">
    <name type="scientific">Sphingobacterium anhuiense</name>
    <dbReference type="NCBI Taxonomy" id="493780"/>
    <lineage>
        <taxon>Bacteria</taxon>
        <taxon>Pseudomonadati</taxon>
        <taxon>Bacteroidota</taxon>
        <taxon>Sphingobacteriia</taxon>
        <taxon>Sphingobacteriales</taxon>
        <taxon>Sphingobacteriaceae</taxon>
        <taxon>Sphingobacterium</taxon>
    </lineage>
</organism>
<gene>
    <name evidence="1" type="ORF">ACFS6I_18280</name>
</gene>
<proteinExistence type="predicted"/>
<protein>
    <recommendedName>
        <fullName evidence="3">DUF4091 domain-containing protein</fullName>
    </recommendedName>
</protein>
<name>A0ABW5Z1X5_9SPHI</name>
<keyword evidence="2" id="KW-1185">Reference proteome</keyword>
<dbReference type="EMBL" id="JBHUPE010000007">
    <property type="protein sequence ID" value="MFD2905882.1"/>
    <property type="molecule type" value="Genomic_DNA"/>
</dbReference>